<dbReference type="EMBL" id="FLRE01000084">
    <property type="protein sequence ID" value="SBT34740.1"/>
    <property type="molecule type" value="Genomic_DNA"/>
</dbReference>
<evidence type="ECO:0000313" key="2">
    <source>
        <dbReference type="EMBL" id="SBT34289.1"/>
    </source>
</evidence>
<dbReference type="Proteomes" id="UP000078555">
    <property type="component" value="Unassembled WGS sequence"/>
</dbReference>
<feature type="compositionally biased region" description="Basic and acidic residues" evidence="1">
    <location>
        <begin position="75"/>
        <end position="84"/>
    </location>
</feature>
<evidence type="ECO:0000313" key="5">
    <source>
        <dbReference type="Proteomes" id="UP000078555"/>
    </source>
</evidence>
<dbReference type="AlphaFoldDB" id="A0A1A8YSX3"/>
<name>A0A1A8YSX3_PLAOA</name>
<evidence type="ECO:0000313" key="3">
    <source>
        <dbReference type="EMBL" id="SBT34740.1"/>
    </source>
</evidence>
<organism evidence="3 4">
    <name type="scientific">Plasmodium ovale wallikeri</name>
    <dbReference type="NCBI Taxonomy" id="864142"/>
    <lineage>
        <taxon>Eukaryota</taxon>
        <taxon>Sar</taxon>
        <taxon>Alveolata</taxon>
        <taxon>Apicomplexa</taxon>
        <taxon>Aconoidasida</taxon>
        <taxon>Haemosporida</taxon>
        <taxon>Plasmodiidae</taxon>
        <taxon>Plasmodium</taxon>
        <taxon>Plasmodium (Plasmodium)</taxon>
    </lineage>
</organism>
<feature type="region of interest" description="Disordered" evidence="1">
    <location>
        <begin position="75"/>
        <end position="96"/>
    </location>
</feature>
<proteinExistence type="predicted"/>
<reference evidence="3" key="1">
    <citation type="submission" date="2016-05" db="EMBL/GenBank/DDBJ databases">
        <authorList>
            <person name="Lavstsen T."/>
            <person name="Jespersen J.S."/>
        </authorList>
    </citation>
    <scope>NUCLEOTIDE SEQUENCE [LARGE SCALE GENOMIC DNA]</scope>
</reference>
<dbReference type="Proteomes" id="UP000078550">
    <property type="component" value="Unassembled WGS sequence"/>
</dbReference>
<protein>
    <submittedName>
        <fullName evidence="3">Uncharacterized protein</fullName>
    </submittedName>
</protein>
<accession>A0A1A8YSX3</accession>
<dbReference type="EMBL" id="FLRD01000070">
    <property type="protein sequence ID" value="SBT34289.1"/>
    <property type="molecule type" value="Genomic_DNA"/>
</dbReference>
<sequence>MGCGKTSFGDFIPILKFESILNMIKKKRLEKRAFGKPHVGSYSGASSEQAEKLDKFDTNLEGTRLTYWRKFDVIDGEGNKKGNENAHIPYRKRKEK</sequence>
<keyword evidence="5" id="KW-1185">Reference proteome</keyword>
<reference evidence="4 5" key="2">
    <citation type="submission" date="2016-05" db="EMBL/GenBank/DDBJ databases">
        <authorList>
            <person name="Naeem Raeece"/>
        </authorList>
    </citation>
    <scope>NUCLEOTIDE SEQUENCE [LARGE SCALE GENOMIC DNA]</scope>
</reference>
<evidence type="ECO:0000256" key="1">
    <source>
        <dbReference type="SAM" id="MobiDB-lite"/>
    </source>
</evidence>
<evidence type="ECO:0000313" key="4">
    <source>
        <dbReference type="Proteomes" id="UP000078550"/>
    </source>
</evidence>
<gene>
    <name evidence="2" type="ORF">POVWA1_021510</name>
    <name evidence="3" type="ORF">POVWA2_021490</name>
</gene>